<name>A0A1I1R749_9ACTN</name>
<dbReference type="STRING" id="910347.SAMN05421773_11231"/>
<evidence type="ECO:0000313" key="2">
    <source>
        <dbReference type="EMBL" id="SFD26120.1"/>
    </source>
</evidence>
<proteinExistence type="predicted"/>
<feature type="region of interest" description="Disordered" evidence="1">
    <location>
        <begin position="1"/>
        <end position="78"/>
    </location>
</feature>
<gene>
    <name evidence="2" type="ORF">SAMN05421773_11231</name>
</gene>
<evidence type="ECO:0000313" key="3">
    <source>
        <dbReference type="Proteomes" id="UP000199207"/>
    </source>
</evidence>
<reference evidence="2 3" key="1">
    <citation type="submission" date="2016-10" db="EMBL/GenBank/DDBJ databases">
        <authorList>
            <person name="de Groot N.N."/>
        </authorList>
    </citation>
    <scope>NUCLEOTIDE SEQUENCE [LARGE SCALE GENOMIC DNA]</scope>
    <source>
        <strain evidence="2 3">CGMCC 4.5739</strain>
    </source>
</reference>
<accession>A0A1I1R749</accession>
<organism evidence="2 3">
    <name type="scientific">Streptomyces aidingensis</name>
    <dbReference type="NCBI Taxonomy" id="910347"/>
    <lineage>
        <taxon>Bacteria</taxon>
        <taxon>Bacillati</taxon>
        <taxon>Actinomycetota</taxon>
        <taxon>Actinomycetes</taxon>
        <taxon>Kitasatosporales</taxon>
        <taxon>Streptomycetaceae</taxon>
        <taxon>Streptomyces</taxon>
    </lineage>
</organism>
<sequence>MRRLLEWLSPAHGKRPVMAPGANRPQNGHGEPVEPPCKPRQSGQHEADCPTVRLSSVRHGAPVYDEPRSTRPYAGGDYWHGGPLEQPTWIPGHHPPHPDTLRARARKAYRRAVLLANSFGVELPPRRIHGVRLSGGAL</sequence>
<dbReference type="RefSeq" id="WP_139238387.1">
    <property type="nucleotide sequence ID" value="NZ_FOLM01000012.1"/>
</dbReference>
<dbReference type="EMBL" id="FOLM01000012">
    <property type="protein sequence ID" value="SFD26120.1"/>
    <property type="molecule type" value="Genomic_DNA"/>
</dbReference>
<dbReference type="AlphaFoldDB" id="A0A1I1R749"/>
<keyword evidence="3" id="KW-1185">Reference proteome</keyword>
<dbReference type="Proteomes" id="UP000199207">
    <property type="component" value="Unassembled WGS sequence"/>
</dbReference>
<protein>
    <submittedName>
        <fullName evidence="2">Uncharacterized protein</fullName>
    </submittedName>
</protein>
<evidence type="ECO:0000256" key="1">
    <source>
        <dbReference type="SAM" id="MobiDB-lite"/>
    </source>
</evidence>